<accession>A0A161YNG1</accession>
<dbReference type="PATRIC" id="fig|1365257.3.peg.3735"/>
<gene>
    <name evidence="1" type="ORF">N478_03505</name>
</gene>
<dbReference type="Proteomes" id="UP000076661">
    <property type="component" value="Unassembled WGS sequence"/>
</dbReference>
<dbReference type="RefSeq" id="WP_155734436.1">
    <property type="nucleotide sequence ID" value="NZ_AUXX01000034.1"/>
</dbReference>
<reference evidence="1 2" key="1">
    <citation type="submission" date="2013-07" db="EMBL/GenBank/DDBJ databases">
        <title>Comparative Genomic and Metabolomic Analysis of Twelve Strains of Pseudoalteromonas luteoviolacea.</title>
        <authorList>
            <person name="Vynne N.G."/>
            <person name="Mansson M."/>
            <person name="Gram L."/>
        </authorList>
    </citation>
    <scope>NUCLEOTIDE SEQUENCE [LARGE SCALE GENOMIC DNA]</scope>
    <source>
        <strain evidence="1 2">S4060-1</strain>
    </source>
</reference>
<evidence type="ECO:0000313" key="1">
    <source>
        <dbReference type="EMBL" id="KZN63329.1"/>
    </source>
</evidence>
<protein>
    <submittedName>
        <fullName evidence="1">Uncharacterized protein</fullName>
    </submittedName>
</protein>
<sequence length="94" mass="10728">MQKWEDMTLPKKLDENPQYVEALRSFLKAERKKMGGTKAMYLALYGVEPEEKEEKRLINLLNRGALSGEFIGLCIDKLGLANRTLGEAFNIHQS</sequence>
<comment type="caution">
    <text evidence="1">The sequence shown here is derived from an EMBL/GenBank/DDBJ whole genome shotgun (WGS) entry which is preliminary data.</text>
</comment>
<name>A0A161YNG1_9GAMM</name>
<dbReference type="EMBL" id="AUXX01000034">
    <property type="protein sequence ID" value="KZN63329.1"/>
    <property type="molecule type" value="Genomic_DNA"/>
</dbReference>
<evidence type="ECO:0000313" key="2">
    <source>
        <dbReference type="Proteomes" id="UP000076661"/>
    </source>
</evidence>
<dbReference type="AlphaFoldDB" id="A0A161YNG1"/>
<proteinExistence type="predicted"/>
<organism evidence="1 2">
    <name type="scientific">Pseudoalteromonas luteoviolacea S4060-1</name>
    <dbReference type="NCBI Taxonomy" id="1365257"/>
    <lineage>
        <taxon>Bacteria</taxon>
        <taxon>Pseudomonadati</taxon>
        <taxon>Pseudomonadota</taxon>
        <taxon>Gammaproteobacteria</taxon>
        <taxon>Alteromonadales</taxon>
        <taxon>Pseudoalteromonadaceae</taxon>
        <taxon>Pseudoalteromonas</taxon>
    </lineage>
</organism>